<dbReference type="AlphaFoldDB" id="A0A8H2KCF1"/>
<dbReference type="PROSITE" id="PS50931">
    <property type="entry name" value="HTH_LYSR"/>
    <property type="match status" value="1"/>
</dbReference>
<dbReference type="Pfam" id="PF03466">
    <property type="entry name" value="LysR_substrate"/>
    <property type="match status" value="1"/>
</dbReference>
<dbReference type="Gene3D" id="3.40.190.10">
    <property type="entry name" value="Periplasmic binding protein-like II"/>
    <property type="match status" value="2"/>
</dbReference>
<keyword evidence="3 6" id="KW-0238">DNA-binding</keyword>
<dbReference type="PANTHER" id="PTHR30346">
    <property type="entry name" value="TRANSCRIPTIONAL DUAL REGULATOR HCAR-RELATED"/>
    <property type="match status" value="1"/>
</dbReference>
<dbReference type="RefSeq" id="WP_141990927.1">
    <property type="nucleotide sequence ID" value="NZ_VFRA01000001.1"/>
</dbReference>
<dbReference type="OrthoDB" id="4131546at2"/>
<dbReference type="InterPro" id="IPR005119">
    <property type="entry name" value="LysR_subst-bd"/>
</dbReference>
<dbReference type="PANTHER" id="PTHR30346:SF29">
    <property type="entry name" value="LYSR SUBSTRATE-BINDING"/>
    <property type="match status" value="1"/>
</dbReference>
<keyword evidence="4" id="KW-0804">Transcription</keyword>
<organism evidence="6 7">
    <name type="scientific">Rhodoglobus vestalii</name>
    <dbReference type="NCBI Taxonomy" id="193384"/>
    <lineage>
        <taxon>Bacteria</taxon>
        <taxon>Bacillati</taxon>
        <taxon>Actinomycetota</taxon>
        <taxon>Actinomycetes</taxon>
        <taxon>Micrococcales</taxon>
        <taxon>Microbacteriaceae</taxon>
        <taxon>Rhodoglobus</taxon>
    </lineage>
</organism>
<sequence length="305" mass="33889">MFDRDLLRSLRAVVELKTMTAAAEHLRLTPSAVSQQLSRFQRQIGVELLVRRGRYLHPTEAARVLVQAAIEMEAVDACARARLEELQSTPAGRVTIGAFPSACRGLVGPIAARIAARYPKISLVVREAYPEEGVEKALNGDVDIAVIHEWEQVPLAIPAALSTYVLGTDDVDLIVPSGHPATKREKVTVADLPEERWITDTTDIYARWLQQSLDAARIPYQLVGLVNEHESQISLTAHGLGLSLVPRLGRSPLPYGVAAVTLSEQTPRRRLMRTERKDSIDRPALRIVRQILDEQARTILEELKR</sequence>
<reference evidence="6 7" key="1">
    <citation type="submission" date="2019-06" db="EMBL/GenBank/DDBJ databases">
        <title>Sequencing the genomes of 1000 actinobacteria strains.</title>
        <authorList>
            <person name="Klenk H.-P."/>
        </authorList>
    </citation>
    <scope>NUCLEOTIDE SEQUENCE [LARGE SCALE GENOMIC DNA]</scope>
    <source>
        <strain evidence="6 7">DSM 21947</strain>
    </source>
</reference>
<proteinExistence type="inferred from homology"/>
<dbReference type="InterPro" id="IPR036390">
    <property type="entry name" value="WH_DNA-bd_sf"/>
</dbReference>
<gene>
    <name evidence="6" type="ORF">FB472_2282</name>
</gene>
<evidence type="ECO:0000259" key="5">
    <source>
        <dbReference type="PROSITE" id="PS50931"/>
    </source>
</evidence>
<dbReference type="GO" id="GO:0003677">
    <property type="term" value="F:DNA binding"/>
    <property type="evidence" value="ECO:0007669"/>
    <property type="project" value="UniProtKB-KW"/>
</dbReference>
<dbReference type="Gene3D" id="1.10.10.10">
    <property type="entry name" value="Winged helix-like DNA-binding domain superfamily/Winged helix DNA-binding domain"/>
    <property type="match status" value="1"/>
</dbReference>
<dbReference type="InterPro" id="IPR036388">
    <property type="entry name" value="WH-like_DNA-bd_sf"/>
</dbReference>
<keyword evidence="2" id="KW-0805">Transcription regulation</keyword>
<dbReference type="InterPro" id="IPR000847">
    <property type="entry name" value="LysR_HTH_N"/>
</dbReference>
<evidence type="ECO:0000313" key="6">
    <source>
        <dbReference type="EMBL" id="TQO20641.1"/>
    </source>
</evidence>
<evidence type="ECO:0000256" key="4">
    <source>
        <dbReference type="ARBA" id="ARBA00023163"/>
    </source>
</evidence>
<evidence type="ECO:0000256" key="1">
    <source>
        <dbReference type="ARBA" id="ARBA00009437"/>
    </source>
</evidence>
<accession>A0A8H2KCF1</accession>
<dbReference type="EMBL" id="VFRA01000001">
    <property type="protein sequence ID" value="TQO20641.1"/>
    <property type="molecule type" value="Genomic_DNA"/>
</dbReference>
<comment type="similarity">
    <text evidence="1">Belongs to the LysR transcriptional regulatory family.</text>
</comment>
<keyword evidence="7" id="KW-1185">Reference proteome</keyword>
<name>A0A8H2KCF1_9MICO</name>
<dbReference type="SUPFAM" id="SSF46785">
    <property type="entry name" value="Winged helix' DNA-binding domain"/>
    <property type="match status" value="1"/>
</dbReference>
<evidence type="ECO:0000256" key="2">
    <source>
        <dbReference type="ARBA" id="ARBA00023015"/>
    </source>
</evidence>
<dbReference type="SUPFAM" id="SSF53850">
    <property type="entry name" value="Periplasmic binding protein-like II"/>
    <property type="match status" value="1"/>
</dbReference>
<protein>
    <submittedName>
        <fullName evidence="6">DNA-binding transcriptional LysR family regulator</fullName>
    </submittedName>
</protein>
<evidence type="ECO:0000313" key="7">
    <source>
        <dbReference type="Proteomes" id="UP000316560"/>
    </source>
</evidence>
<dbReference type="GO" id="GO:0003700">
    <property type="term" value="F:DNA-binding transcription factor activity"/>
    <property type="evidence" value="ECO:0007669"/>
    <property type="project" value="InterPro"/>
</dbReference>
<dbReference type="GO" id="GO:0032993">
    <property type="term" value="C:protein-DNA complex"/>
    <property type="evidence" value="ECO:0007669"/>
    <property type="project" value="TreeGrafter"/>
</dbReference>
<feature type="domain" description="HTH lysR-type" evidence="5">
    <location>
        <begin position="2"/>
        <end position="59"/>
    </location>
</feature>
<comment type="caution">
    <text evidence="6">The sequence shown here is derived from an EMBL/GenBank/DDBJ whole genome shotgun (WGS) entry which is preliminary data.</text>
</comment>
<dbReference type="Pfam" id="PF00126">
    <property type="entry name" value="HTH_1"/>
    <property type="match status" value="1"/>
</dbReference>
<evidence type="ECO:0000256" key="3">
    <source>
        <dbReference type="ARBA" id="ARBA00023125"/>
    </source>
</evidence>
<dbReference type="Proteomes" id="UP000316560">
    <property type="component" value="Unassembled WGS sequence"/>
</dbReference>